<evidence type="ECO:0000313" key="2">
    <source>
        <dbReference type="EMBL" id="KIM69255.1"/>
    </source>
</evidence>
<reference evidence="2 3" key="1">
    <citation type="submission" date="2014-04" db="EMBL/GenBank/DDBJ databases">
        <authorList>
            <consortium name="DOE Joint Genome Institute"/>
            <person name="Kuo A."/>
            <person name="Kohler A."/>
            <person name="Nagy L.G."/>
            <person name="Floudas D."/>
            <person name="Copeland A."/>
            <person name="Barry K.W."/>
            <person name="Cichocki N."/>
            <person name="Veneault-Fourrey C."/>
            <person name="LaButti K."/>
            <person name="Lindquist E.A."/>
            <person name="Lipzen A."/>
            <person name="Lundell T."/>
            <person name="Morin E."/>
            <person name="Murat C."/>
            <person name="Sun H."/>
            <person name="Tunlid A."/>
            <person name="Henrissat B."/>
            <person name="Grigoriev I.V."/>
            <person name="Hibbett D.S."/>
            <person name="Martin F."/>
            <person name="Nordberg H.P."/>
            <person name="Cantor M.N."/>
            <person name="Hua S.X."/>
        </authorList>
    </citation>
    <scope>NUCLEOTIDE SEQUENCE [LARGE SCALE GENOMIC DNA]</scope>
    <source>
        <strain evidence="2 3">Foug A</strain>
    </source>
</reference>
<dbReference type="EMBL" id="KN822007">
    <property type="protein sequence ID" value="KIM69255.1"/>
    <property type="molecule type" value="Genomic_DNA"/>
</dbReference>
<keyword evidence="3" id="KW-1185">Reference proteome</keyword>
<evidence type="ECO:0000313" key="3">
    <source>
        <dbReference type="Proteomes" id="UP000053989"/>
    </source>
</evidence>
<organism evidence="2 3">
    <name type="scientific">Scleroderma citrinum Foug A</name>
    <dbReference type="NCBI Taxonomy" id="1036808"/>
    <lineage>
        <taxon>Eukaryota</taxon>
        <taxon>Fungi</taxon>
        <taxon>Dikarya</taxon>
        <taxon>Basidiomycota</taxon>
        <taxon>Agaricomycotina</taxon>
        <taxon>Agaricomycetes</taxon>
        <taxon>Agaricomycetidae</taxon>
        <taxon>Boletales</taxon>
        <taxon>Sclerodermatineae</taxon>
        <taxon>Sclerodermataceae</taxon>
        <taxon>Scleroderma</taxon>
    </lineage>
</organism>
<dbReference type="AlphaFoldDB" id="A0A0C3E939"/>
<gene>
    <name evidence="2" type="ORF">SCLCIDRAFT_1208682</name>
</gene>
<dbReference type="Proteomes" id="UP000053989">
    <property type="component" value="Unassembled WGS sequence"/>
</dbReference>
<dbReference type="InParanoid" id="A0A0C3E939"/>
<proteinExistence type="predicted"/>
<protein>
    <submittedName>
        <fullName evidence="2">Uncharacterized protein</fullName>
    </submittedName>
</protein>
<dbReference type="OrthoDB" id="2672180at2759"/>
<dbReference type="HOGENOM" id="CLU_1636396_0_0_1"/>
<name>A0A0C3E939_9AGAM</name>
<sequence length="162" mass="17997">MSPSLVAWTKQDLGPGLALHISEYWGKHTSIRKGLANLRKLFCWTNVVEASVVPPPDVSHQQLLDILHTMRDGIDPANDPFPSPEVVQAGRERYKDYMCRLRRVDPPVLATQTSLAPTCTRLGNHSNRRHKVDGTDESAGSSGWTRGMEHAVRSVGSSMQEQ</sequence>
<evidence type="ECO:0000256" key="1">
    <source>
        <dbReference type="SAM" id="MobiDB-lite"/>
    </source>
</evidence>
<reference evidence="3" key="2">
    <citation type="submission" date="2015-01" db="EMBL/GenBank/DDBJ databases">
        <title>Evolutionary Origins and Diversification of the Mycorrhizal Mutualists.</title>
        <authorList>
            <consortium name="DOE Joint Genome Institute"/>
            <consortium name="Mycorrhizal Genomics Consortium"/>
            <person name="Kohler A."/>
            <person name="Kuo A."/>
            <person name="Nagy L.G."/>
            <person name="Floudas D."/>
            <person name="Copeland A."/>
            <person name="Barry K.W."/>
            <person name="Cichocki N."/>
            <person name="Veneault-Fourrey C."/>
            <person name="LaButti K."/>
            <person name="Lindquist E.A."/>
            <person name="Lipzen A."/>
            <person name="Lundell T."/>
            <person name="Morin E."/>
            <person name="Murat C."/>
            <person name="Riley R."/>
            <person name="Ohm R."/>
            <person name="Sun H."/>
            <person name="Tunlid A."/>
            <person name="Henrissat B."/>
            <person name="Grigoriev I.V."/>
            <person name="Hibbett D.S."/>
            <person name="Martin F."/>
        </authorList>
    </citation>
    <scope>NUCLEOTIDE SEQUENCE [LARGE SCALE GENOMIC DNA]</scope>
    <source>
        <strain evidence="3">Foug A</strain>
    </source>
</reference>
<feature type="region of interest" description="Disordered" evidence="1">
    <location>
        <begin position="120"/>
        <end position="147"/>
    </location>
</feature>
<accession>A0A0C3E939</accession>